<sequence>MNNLKSEGINLEGFEYGFALISVLKRAEESLKIILEVYDKPKFIYKKLNEIRYTIYKKKAKSSLPINKLLSK</sequence>
<evidence type="ECO:0000313" key="2">
    <source>
        <dbReference type="Proteomes" id="UP000249177"/>
    </source>
</evidence>
<dbReference type="SUPFAM" id="SSF53254">
    <property type="entry name" value="Phosphoglycerate mutase-like"/>
    <property type="match status" value="1"/>
</dbReference>
<proteinExistence type="predicted"/>
<evidence type="ECO:0000313" key="1">
    <source>
        <dbReference type="EMBL" id="PZX92068.1"/>
    </source>
</evidence>
<gene>
    <name evidence="1" type="ORF">DOS84_17355</name>
</gene>
<dbReference type="EMBL" id="QKXH01000013">
    <property type="protein sequence ID" value="PZX92068.1"/>
    <property type="molecule type" value="Genomic_DNA"/>
</dbReference>
<accession>A0A2W7TPT6</accession>
<protein>
    <submittedName>
        <fullName evidence="1">Uncharacterized protein</fullName>
    </submittedName>
</protein>
<keyword evidence="2" id="KW-1185">Reference proteome</keyword>
<reference evidence="1 2" key="1">
    <citation type="submission" date="2018-06" db="EMBL/GenBank/DDBJ databases">
        <title>Flavobacterium sp IMCC34762, genome.</title>
        <authorList>
            <person name="Joung Y."/>
            <person name="Cho J."/>
            <person name="Song J."/>
        </authorList>
    </citation>
    <scope>NUCLEOTIDE SEQUENCE [LARGE SCALE GENOMIC DNA]</scope>
    <source>
        <strain evidence="1 2">IMCC34762</strain>
    </source>
</reference>
<comment type="caution">
    <text evidence="1">The sequence shown here is derived from an EMBL/GenBank/DDBJ whole genome shotgun (WGS) entry which is preliminary data.</text>
</comment>
<dbReference type="AlphaFoldDB" id="A0A2W7TPT6"/>
<dbReference type="RefSeq" id="WP_111411366.1">
    <property type="nucleotide sequence ID" value="NZ_QKXH01000013.1"/>
</dbReference>
<dbReference type="InterPro" id="IPR029033">
    <property type="entry name" value="His_PPase_superfam"/>
</dbReference>
<name>A0A2W7TPT6_9FLAO</name>
<organism evidence="1 2">
    <name type="scientific">Flavobacterium aquariorum</name>
    <dbReference type="NCBI Taxonomy" id="2217670"/>
    <lineage>
        <taxon>Bacteria</taxon>
        <taxon>Pseudomonadati</taxon>
        <taxon>Bacteroidota</taxon>
        <taxon>Flavobacteriia</taxon>
        <taxon>Flavobacteriales</taxon>
        <taxon>Flavobacteriaceae</taxon>
        <taxon>Flavobacterium</taxon>
    </lineage>
</organism>
<dbReference type="Proteomes" id="UP000249177">
    <property type="component" value="Unassembled WGS sequence"/>
</dbReference>